<dbReference type="AlphaFoldDB" id="A0A510J8A4"/>
<keyword evidence="1" id="KW-1133">Transmembrane helix</keyword>
<sequence length="115" mass="13714">MSVKKKINISMLVLLLFMFIFILFFIVLAITSKDDLAENMEVDRIRRDIFRLLNKDTEVYVEEVKLNGKEREKVLRIFNGEDVGGLPFSPLYYPREMQGRQEVKVKLKKEDKKWK</sequence>
<dbReference type="EMBL" id="AP019822">
    <property type="protein sequence ID" value="BBM35542.1"/>
    <property type="molecule type" value="Genomic_DNA"/>
</dbReference>
<reference evidence="2 3" key="1">
    <citation type="submission" date="2019-07" db="EMBL/GenBank/DDBJ databases">
        <title>Complete Genome Sequence of Leptotrichia goodfellowii Strain JCM 16774.</title>
        <authorList>
            <person name="Watanabe S."/>
            <person name="Cui L."/>
        </authorList>
    </citation>
    <scope>NUCLEOTIDE SEQUENCE [LARGE SCALE GENOMIC DNA]</scope>
    <source>
        <strain evidence="2 3">JCM16774</strain>
    </source>
</reference>
<accession>A0A510J8A4</accession>
<organism evidence="2 3">
    <name type="scientific">Pseudoleptotrichia goodfellowii</name>
    <dbReference type="NCBI Taxonomy" id="157692"/>
    <lineage>
        <taxon>Bacteria</taxon>
        <taxon>Fusobacteriati</taxon>
        <taxon>Fusobacteriota</taxon>
        <taxon>Fusobacteriia</taxon>
        <taxon>Fusobacteriales</taxon>
        <taxon>Leptotrichiaceae</taxon>
        <taxon>Pseudoleptotrichia</taxon>
    </lineage>
</organism>
<dbReference type="STRING" id="714315.GCA_000516535_00470"/>
<feature type="transmembrane region" description="Helical" evidence="1">
    <location>
        <begin position="12"/>
        <end position="30"/>
    </location>
</feature>
<evidence type="ECO:0000313" key="2">
    <source>
        <dbReference type="EMBL" id="BBM35542.1"/>
    </source>
</evidence>
<gene>
    <name evidence="2" type="ORF">JCM16774_0467</name>
</gene>
<name>A0A510J8A4_9FUSO</name>
<dbReference type="KEGG" id="lgo:JCM16774_0467"/>
<protein>
    <submittedName>
        <fullName evidence="2">Uncharacterized protein</fullName>
    </submittedName>
</protein>
<keyword evidence="1" id="KW-0472">Membrane</keyword>
<proteinExistence type="predicted"/>
<dbReference type="Proteomes" id="UP000321606">
    <property type="component" value="Chromosome"/>
</dbReference>
<evidence type="ECO:0000256" key="1">
    <source>
        <dbReference type="SAM" id="Phobius"/>
    </source>
</evidence>
<keyword evidence="1" id="KW-0812">Transmembrane</keyword>
<evidence type="ECO:0000313" key="3">
    <source>
        <dbReference type="Proteomes" id="UP000321606"/>
    </source>
</evidence>
<dbReference type="RefSeq" id="WP_026737082.1">
    <property type="nucleotide sequence ID" value="NZ_AP019822.1"/>
</dbReference>